<proteinExistence type="inferred from homology"/>
<comment type="similarity">
    <text evidence="1">Belongs to the VgrG protein family.</text>
</comment>
<reference evidence="4" key="3">
    <citation type="submission" date="2021-06" db="EMBL/GenBank/DDBJ databases">
        <title>Updating the genus Pseudomonas: Description of 43 new species and partition of the Pseudomonas putida group.</title>
        <authorList>
            <person name="Girard L."/>
            <person name="Lood C."/>
            <person name="Vandamme P."/>
            <person name="Rokni-Zadeh H."/>
            <person name="Van Noort V."/>
            <person name="Hofte M."/>
            <person name="Lavigne R."/>
            <person name="De Mot R."/>
        </authorList>
    </citation>
    <scope>NUCLEOTIDE SEQUENCE</scope>
    <source>
        <strain evidence="4">SWRI12</strain>
    </source>
</reference>
<protein>
    <submittedName>
        <fullName evidence="3">Type VI secretion system tip protein VgrG</fullName>
    </submittedName>
</protein>
<dbReference type="AlphaFoldDB" id="A0A923F9H1"/>
<reference evidence="3 5" key="1">
    <citation type="journal article" date="2020" name="Microorganisms">
        <title>Reliable Identification of Environmental Pseudomonas Isolates Using the rpoD Gene.</title>
        <authorList>
            <consortium name="The Broad Institute Genome Sequencing Platform"/>
            <person name="Girard L."/>
            <person name="Lood C."/>
            <person name="Rokni-Zadeh H."/>
            <person name="van Noort V."/>
            <person name="Lavigne R."/>
            <person name="De Mot R."/>
        </authorList>
    </citation>
    <scope>NUCLEOTIDE SEQUENCE</scope>
    <source>
        <strain evidence="3 5">SWRI12</strain>
    </source>
</reference>
<dbReference type="Pfam" id="PF05954">
    <property type="entry name" value="Phage_GPD"/>
    <property type="match status" value="2"/>
</dbReference>
<dbReference type="EMBL" id="JABWRB010000002">
    <property type="protein sequence ID" value="MBC3388403.1"/>
    <property type="molecule type" value="Genomic_DNA"/>
</dbReference>
<dbReference type="Gene3D" id="3.55.50.10">
    <property type="entry name" value="Baseplate protein-like domains"/>
    <property type="match status" value="1"/>
</dbReference>
<name>A0A923F9H1_9PSED</name>
<dbReference type="InterPro" id="IPR006531">
    <property type="entry name" value="Gp5/Vgr_OB"/>
</dbReference>
<dbReference type="NCBIfam" id="TIGR01646">
    <property type="entry name" value="vgr_GE"/>
    <property type="match status" value="1"/>
</dbReference>
<gene>
    <name evidence="3" type="primary">tssI</name>
    <name evidence="4" type="synonym">vgrG</name>
    <name evidence="4" type="ORF">HU715_011395</name>
    <name evidence="3" type="ORF">HU715_01920</name>
</gene>
<dbReference type="InterPro" id="IPR037026">
    <property type="entry name" value="Vgr_OB-fold_dom_sf"/>
</dbReference>
<dbReference type="Gene3D" id="2.40.50.230">
    <property type="entry name" value="Gp5 N-terminal domain"/>
    <property type="match status" value="1"/>
</dbReference>
<dbReference type="SUPFAM" id="SSF69279">
    <property type="entry name" value="Phage tail proteins"/>
    <property type="match status" value="2"/>
</dbReference>
<evidence type="ECO:0000259" key="2">
    <source>
        <dbReference type="Pfam" id="PF04717"/>
    </source>
</evidence>
<dbReference type="Gene3D" id="2.30.110.50">
    <property type="match status" value="2"/>
</dbReference>
<reference evidence="3" key="2">
    <citation type="submission" date="2020-07" db="EMBL/GenBank/DDBJ databases">
        <authorList>
            <person name="Lood C."/>
            <person name="Girard L."/>
        </authorList>
    </citation>
    <scope>NUCLEOTIDE SEQUENCE</scope>
    <source>
        <strain evidence="3">SWRI12</strain>
    </source>
</reference>
<keyword evidence="5" id="KW-1185">Reference proteome</keyword>
<dbReference type="SUPFAM" id="SSF69255">
    <property type="entry name" value="gp5 N-terminal domain-like"/>
    <property type="match status" value="1"/>
</dbReference>
<sequence>MFNPANQTHFSLTIDGFAHDFQVLAFTGEEALSRPYLFSVDFVSERSDLALESLFDREAFLTLDAKGNGIHGRVYHIVHSAHGQHLMRYSLALVPQLSYLRHRINRRIYQQFSVPKIVALILEEHGVVGDAYRFHLGATYPDREYCTQYNETDLHFVQRLCEEEGIHFHFQHSAQGHVLVFGDDQAAFPRIGQPTAYGQARDRVANEPLIKRINLRLGQLTRRISQQPLDIETDDRLERFTGHEHGKQIRLRTMERRHAAYRQAEGQSDQTRLVSGQVLDISGHPRQEWNAPWLLTQVVHEGRQPQVMSEHVASGNTGNEDDFRQGYRNRFIVLPWNVSYRPPLAHKKPQVLRKQTAVVIALEDEEIQGDRRFARIKVEFPWDREDRFDDKSRCWLKRASDWRCEMGLPRTGMEVVVTFLENDPDQPVISGCLCCR</sequence>
<evidence type="ECO:0000313" key="3">
    <source>
        <dbReference type="EMBL" id="MBC3388403.1"/>
    </source>
</evidence>
<dbReference type="EMBL" id="JABWRB020000001">
    <property type="protein sequence ID" value="MBV4495972.1"/>
    <property type="molecule type" value="Genomic_DNA"/>
</dbReference>
<feature type="domain" description="Gp5/Type VI secretion system Vgr protein OB-fold" evidence="2">
    <location>
        <begin position="370"/>
        <end position="433"/>
    </location>
</feature>
<comment type="caution">
    <text evidence="3">The sequence shown here is derived from an EMBL/GenBank/DDBJ whole genome shotgun (WGS) entry which is preliminary data.</text>
</comment>
<dbReference type="InterPro" id="IPR006533">
    <property type="entry name" value="T6SS_Vgr_RhsGE"/>
</dbReference>
<evidence type="ECO:0000256" key="1">
    <source>
        <dbReference type="ARBA" id="ARBA00005558"/>
    </source>
</evidence>
<dbReference type="NCBIfam" id="TIGR03361">
    <property type="entry name" value="VI_Rhs_Vgr"/>
    <property type="match status" value="2"/>
</dbReference>
<evidence type="ECO:0000313" key="4">
    <source>
        <dbReference type="EMBL" id="MBV4495972.1"/>
    </source>
</evidence>
<organism evidence="3">
    <name type="scientific">Pseudomonas zanjanensis</name>
    <dbReference type="NCBI Taxonomy" id="2745496"/>
    <lineage>
        <taxon>Bacteria</taxon>
        <taxon>Pseudomonadati</taxon>
        <taxon>Pseudomonadota</taxon>
        <taxon>Gammaproteobacteria</taxon>
        <taxon>Pseudomonadales</taxon>
        <taxon>Pseudomonadaceae</taxon>
        <taxon>Pseudomonas</taxon>
    </lineage>
</organism>
<evidence type="ECO:0000313" key="5">
    <source>
        <dbReference type="Proteomes" id="UP000636518"/>
    </source>
</evidence>
<dbReference type="InterPro" id="IPR017847">
    <property type="entry name" value="T6SS_RhsGE_Vgr_subset"/>
</dbReference>
<dbReference type="Proteomes" id="UP000636518">
    <property type="component" value="Unassembled WGS sequence"/>
</dbReference>
<dbReference type="Pfam" id="PF04717">
    <property type="entry name" value="Phage_base_V"/>
    <property type="match status" value="1"/>
</dbReference>
<dbReference type="RefSeq" id="WP_186704788.1">
    <property type="nucleotide sequence ID" value="NZ_JABWRB020000001.1"/>
</dbReference>
<accession>A0A923F9H1</accession>